<protein>
    <recommendedName>
        <fullName evidence="3">Reverse transcriptase from transposon X-element protein</fullName>
    </recommendedName>
</protein>
<proteinExistence type="predicted"/>
<evidence type="ECO:0000313" key="1">
    <source>
        <dbReference type="EMBL" id="EUC58934.1"/>
    </source>
</evidence>
<organism evidence="1 2">
    <name type="scientific">Rhizoctonia solani AG-3 Rhs1AP</name>
    <dbReference type="NCBI Taxonomy" id="1086054"/>
    <lineage>
        <taxon>Eukaryota</taxon>
        <taxon>Fungi</taxon>
        <taxon>Dikarya</taxon>
        <taxon>Basidiomycota</taxon>
        <taxon>Agaricomycotina</taxon>
        <taxon>Agaricomycetes</taxon>
        <taxon>Cantharellales</taxon>
        <taxon>Ceratobasidiaceae</taxon>
        <taxon>Rhizoctonia</taxon>
    </lineage>
</organism>
<sequence length="134" mass="15919">MAEEWRIWTKEEGNRARTEWFTREIDPNYPSMQFKKDVDLLTRYQLAMITQLRTGHYPTRSYLHRFTLAESPRCTHCDTHSETVAHLLTGCRALDDLQRDRDWKMGVASRSITALLTPGEHTKHLIEYLQKIRE</sequence>
<dbReference type="OrthoDB" id="3267074at2759"/>
<dbReference type="EMBL" id="JATN01000321">
    <property type="protein sequence ID" value="EUC58934.1"/>
    <property type="molecule type" value="Genomic_DNA"/>
</dbReference>
<evidence type="ECO:0000313" key="2">
    <source>
        <dbReference type="Proteomes" id="UP000030108"/>
    </source>
</evidence>
<accession>A0A0A1UIK7</accession>
<gene>
    <name evidence="1" type="ORF">RSOL_284830</name>
</gene>
<dbReference type="AlphaFoldDB" id="A0A0A1UIK7"/>
<evidence type="ECO:0008006" key="3">
    <source>
        <dbReference type="Google" id="ProtNLM"/>
    </source>
</evidence>
<comment type="caution">
    <text evidence="1">The sequence shown here is derived from an EMBL/GenBank/DDBJ whole genome shotgun (WGS) entry which is preliminary data.</text>
</comment>
<reference evidence="2" key="1">
    <citation type="journal article" date="2014" name="Genome Announc.">
        <title>Draft genome sequence of the plant-pathogenic soil fungus Rhizoctonia solani anastomosis group 3 strain Rhs1AP.</title>
        <authorList>
            <person name="Cubeta M.A."/>
            <person name="Thomas E."/>
            <person name="Dean R.A."/>
            <person name="Jabaji S."/>
            <person name="Neate S.M."/>
            <person name="Tavantzis S."/>
            <person name="Toda T."/>
            <person name="Vilgalys R."/>
            <person name="Bharathan N."/>
            <person name="Fedorova-Abrams N."/>
            <person name="Pakala S.B."/>
            <person name="Pakala S.M."/>
            <person name="Zafar N."/>
            <person name="Joardar V."/>
            <person name="Losada L."/>
            <person name="Nierman W.C."/>
        </authorList>
    </citation>
    <scope>NUCLEOTIDE SEQUENCE [LARGE SCALE GENOMIC DNA]</scope>
    <source>
        <strain evidence="2">AG-3</strain>
    </source>
</reference>
<name>A0A0A1UIK7_9AGAM</name>
<dbReference type="Proteomes" id="UP000030108">
    <property type="component" value="Unassembled WGS sequence"/>
</dbReference>